<protein>
    <recommendedName>
        <fullName evidence="1">Beta-lactamase-related domain-containing protein</fullName>
    </recommendedName>
</protein>
<dbReference type="HOGENOM" id="CLU_020027_3_2_9"/>
<feature type="domain" description="Beta-lactamase-related" evidence="1">
    <location>
        <begin position="13"/>
        <end position="301"/>
    </location>
</feature>
<evidence type="ECO:0000313" key="3">
    <source>
        <dbReference type="Proteomes" id="UP000033682"/>
    </source>
</evidence>
<keyword evidence="3" id="KW-1185">Reference proteome</keyword>
<dbReference type="STRING" id="303541.JF72_13960"/>
<dbReference type="InterPro" id="IPR001466">
    <property type="entry name" value="Beta-lactam-related"/>
</dbReference>
<proteinExistence type="predicted"/>
<evidence type="ECO:0000259" key="1">
    <source>
        <dbReference type="Pfam" id="PF00144"/>
    </source>
</evidence>
<dbReference type="RefSeq" id="WP_046308023.1">
    <property type="nucleotide sequence ID" value="NZ_KQ034000.1"/>
</dbReference>
<dbReference type="InterPro" id="IPR050491">
    <property type="entry name" value="AmpC-like"/>
</dbReference>
<reference evidence="2 3" key="1">
    <citation type="submission" date="2015-01" db="EMBL/GenBank/DDBJ databases">
        <title>Comparative genomics of the lactic acid bacteria isolated from the honey bee gut.</title>
        <authorList>
            <person name="Ellegaard K.M."/>
            <person name="Tamarit D."/>
            <person name="Javelind E."/>
            <person name="Olofsson T."/>
            <person name="Andersson S.G."/>
            <person name="Vasquez A."/>
        </authorList>
    </citation>
    <scope>NUCLEOTIDE SEQUENCE [LARGE SCALE GENOMIC DNA]</scope>
    <source>
        <strain evidence="2 3">Hma11</strain>
    </source>
</reference>
<dbReference type="SUPFAM" id="SSF56601">
    <property type="entry name" value="beta-lactamase/transpeptidase-like"/>
    <property type="match status" value="1"/>
</dbReference>
<dbReference type="PANTHER" id="PTHR46825">
    <property type="entry name" value="D-ALANYL-D-ALANINE-CARBOXYPEPTIDASE/ENDOPEPTIDASE AMPH"/>
    <property type="match status" value="1"/>
</dbReference>
<dbReference type="InterPro" id="IPR012338">
    <property type="entry name" value="Beta-lactam/transpept-like"/>
</dbReference>
<organism evidence="2 3">
    <name type="scientific">Lactobacillus apis</name>
    <dbReference type="NCBI Taxonomy" id="303541"/>
    <lineage>
        <taxon>Bacteria</taxon>
        <taxon>Bacillati</taxon>
        <taxon>Bacillota</taxon>
        <taxon>Bacilli</taxon>
        <taxon>Lactobacillales</taxon>
        <taxon>Lactobacillaceae</taxon>
        <taxon>Lactobacillus</taxon>
    </lineage>
</organism>
<gene>
    <name evidence="2" type="ORF">JF72_13960</name>
</gene>
<comment type="caution">
    <text evidence="2">The sequence shown here is derived from an EMBL/GenBank/DDBJ whole genome shotgun (WGS) entry which is preliminary data.</text>
</comment>
<name>A0A0F4LR79_9LACO</name>
<dbReference type="PANTHER" id="PTHR46825:SF9">
    <property type="entry name" value="BETA-LACTAMASE-RELATED DOMAIN-CONTAINING PROTEIN"/>
    <property type="match status" value="1"/>
</dbReference>
<dbReference type="Gene3D" id="3.40.710.10">
    <property type="entry name" value="DD-peptidase/beta-lactamase superfamily"/>
    <property type="match status" value="1"/>
</dbReference>
<dbReference type="Pfam" id="PF00144">
    <property type="entry name" value="Beta-lactamase"/>
    <property type="match status" value="1"/>
</dbReference>
<evidence type="ECO:0000313" key="2">
    <source>
        <dbReference type="EMBL" id="KJY60086.1"/>
    </source>
</evidence>
<sequence length="316" mass="36017">MRQQIDALGIKGSVFVIRKGKILLNYADSNTTDTSYLINSAQKSLTAAMVMRLVQDGKLSLQDRLSKFYPEIPGAKKIKIEHLLAMRAGLHLKPGAKLGRKHFVSDQDNIACDVKKTVFDPKLLGKWHYSSLNYVYLCGIITKVTNKSYEQLFHETYVEPLKLKHTEFLWSKPHRILKSGLVPGFFYRNGHYDIIKHEAALRDAHNELGAGSVVMSNQDLAKAIRYVLTGNLLTKRSRKLLYDAQPPSYYNGGLYHNDKQKTKLANGAGEGYYTFMRTTNDAKTMIIIQSNRTRKNEFDKLKKSVNQVMRQLLESQ</sequence>
<dbReference type="PATRIC" id="fig|303541.3.peg.1568"/>
<dbReference type="Proteomes" id="UP000033682">
    <property type="component" value="Unassembled WGS sequence"/>
</dbReference>
<dbReference type="EMBL" id="JXLG01000010">
    <property type="protein sequence ID" value="KJY60086.1"/>
    <property type="molecule type" value="Genomic_DNA"/>
</dbReference>
<dbReference type="AlphaFoldDB" id="A0A0F4LR79"/>
<accession>A0A0F4LR79</accession>